<feature type="signal peptide" evidence="1">
    <location>
        <begin position="1"/>
        <end position="23"/>
    </location>
</feature>
<evidence type="ECO:0008006" key="4">
    <source>
        <dbReference type="Google" id="ProtNLM"/>
    </source>
</evidence>
<evidence type="ECO:0000256" key="1">
    <source>
        <dbReference type="SAM" id="SignalP"/>
    </source>
</evidence>
<dbReference type="OrthoDB" id="6195299at2"/>
<organism evidence="2 3">
    <name type="scientific">Rheinheimera salexigens</name>
    <dbReference type="NCBI Taxonomy" id="1628148"/>
    <lineage>
        <taxon>Bacteria</taxon>
        <taxon>Pseudomonadati</taxon>
        <taxon>Pseudomonadota</taxon>
        <taxon>Gammaproteobacteria</taxon>
        <taxon>Chromatiales</taxon>
        <taxon>Chromatiaceae</taxon>
        <taxon>Rheinheimera</taxon>
    </lineage>
</organism>
<dbReference type="RefSeq" id="WP_070049430.1">
    <property type="nucleotide sequence ID" value="NZ_CBCSDO010000007.1"/>
</dbReference>
<feature type="chain" id="PRO_5009200440" description="DUF2066 domain-containing protein" evidence="1">
    <location>
        <begin position="24"/>
        <end position="357"/>
    </location>
</feature>
<comment type="caution">
    <text evidence="2">The sequence shown here is derived from an EMBL/GenBank/DDBJ whole genome shotgun (WGS) entry which is preliminary data.</text>
</comment>
<name>A0A1E7Q6Y6_9GAMM</name>
<gene>
    <name evidence="2" type="ORF">BI198_10025</name>
</gene>
<evidence type="ECO:0000313" key="3">
    <source>
        <dbReference type="Proteomes" id="UP000242258"/>
    </source>
</evidence>
<dbReference type="AlphaFoldDB" id="A0A1E7Q6Y6"/>
<dbReference type="STRING" id="1628148.BI198_10025"/>
<protein>
    <recommendedName>
        <fullName evidence="4">DUF2066 domain-containing protein</fullName>
    </recommendedName>
</protein>
<accession>A0A1E7Q6Y6</accession>
<dbReference type="Pfam" id="PF09839">
    <property type="entry name" value="DUF2066"/>
    <property type="match status" value="1"/>
</dbReference>
<evidence type="ECO:0000313" key="2">
    <source>
        <dbReference type="EMBL" id="OEY69861.1"/>
    </source>
</evidence>
<proteinExistence type="predicted"/>
<sequence>MKKSMQWRLLILLLCGFNVAVNAAEVKNLYQAEVASAADNWQQLALEQVLIRVSGQADIAQQPAIKAELGQVSAYIKQFTAVRQNGENITRVLLDPARVNKLLQQNNIAVWGELRPDTLIWLVQQDGAEREFIRDANHDLVSNLKQAFNQAALPLMLPLYDMDDLVTISESDVWAGFWQQINQASNRYNADVIIAATIDKASANRDSNNNKQQWRLTWQRQDNGRVIREQVIADDEAALMHGFAIKLAQQLAAQYASVLSQQSVNTVLIDVEAVSSLTDLVIVQQLLQQLVGVSQVTVASYSQDKASYSLQTAIAGDGLLKALQFNKQFKLQPNQFVPSALDSGTMPALATFRYLRH</sequence>
<dbReference type="InterPro" id="IPR018642">
    <property type="entry name" value="DUF2066"/>
</dbReference>
<keyword evidence="3" id="KW-1185">Reference proteome</keyword>
<dbReference type="Proteomes" id="UP000242258">
    <property type="component" value="Unassembled WGS sequence"/>
</dbReference>
<keyword evidence="1" id="KW-0732">Signal</keyword>
<dbReference type="EMBL" id="MKEK01000001">
    <property type="protein sequence ID" value="OEY69861.1"/>
    <property type="molecule type" value="Genomic_DNA"/>
</dbReference>
<reference evidence="3" key="1">
    <citation type="submission" date="2016-09" db="EMBL/GenBank/DDBJ databases">
        <authorList>
            <person name="Wan X."/>
            <person name="Hou S."/>
        </authorList>
    </citation>
    <scope>NUCLEOTIDE SEQUENCE [LARGE SCALE GENOMIC DNA]</scope>
    <source>
        <strain evidence="3">KH87</strain>
    </source>
</reference>